<evidence type="ECO:0000256" key="2">
    <source>
        <dbReference type="SAM" id="MobiDB-lite"/>
    </source>
</evidence>
<dbReference type="eggNOG" id="ENOG502SG3D">
    <property type="taxonomic scope" value="Eukaryota"/>
</dbReference>
<dbReference type="AlphaFoldDB" id="M1W987"/>
<comment type="caution">
    <text evidence="3">The sequence shown here is derived from an EMBL/GenBank/DDBJ whole genome shotgun (WGS) entry which is preliminary data.</text>
</comment>
<name>M1W987_CLAP2</name>
<accession>M1W987</accession>
<organism evidence="3 4">
    <name type="scientific">Claviceps purpurea (strain 20.1)</name>
    <name type="common">Ergot fungus</name>
    <name type="synonym">Sphacelia segetum</name>
    <dbReference type="NCBI Taxonomy" id="1111077"/>
    <lineage>
        <taxon>Eukaryota</taxon>
        <taxon>Fungi</taxon>
        <taxon>Dikarya</taxon>
        <taxon>Ascomycota</taxon>
        <taxon>Pezizomycotina</taxon>
        <taxon>Sordariomycetes</taxon>
        <taxon>Hypocreomycetidae</taxon>
        <taxon>Hypocreales</taxon>
        <taxon>Clavicipitaceae</taxon>
        <taxon>Claviceps</taxon>
    </lineage>
</organism>
<protein>
    <submittedName>
        <fullName evidence="3">Uncharacterized protein</fullName>
    </submittedName>
</protein>
<keyword evidence="1" id="KW-0175">Coiled coil</keyword>
<feature type="region of interest" description="Disordered" evidence="2">
    <location>
        <begin position="260"/>
        <end position="281"/>
    </location>
</feature>
<evidence type="ECO:0000313" key="3">
    <source>
        <dbReference type="EMBL" id="CCE26979.1"/>
    </source>
</evidence>
<reference evidence="3 4" key="1">
    <citation type="journal article" date="2013" name="PLoS Genet.">
        <title>Plant-symbiotic fungi as chemical engineers: Multi-genome analysis of the Clavicipitaceae reveals dynamics of alkaloid loci.</title>
        <authorList>
            <person name="Schardl C.L."/>
            <person name="Young C.A."/>
            <person name="Hesse U."/>
            <person name="Amyotte S.G."/>
            <person name="Andreeva K."/>
            <person name="Calie P.J."/>
            <person name="Fleetwood D.J."/>
            <person name="Haws D.C."/>
            <person name="Moore N."/>
            <person name="Oeser B."/>
            <person name="Panaccione D.G."/>
            <person name="Schweri K.K."/>
            <person name="Voisey C.R."/>
            <person name="Farman M.L."/>
            <person name="Jaromczyk J.W."/>
            <person name="Roe B.A."/>
            <person name="O'Sullivan D.M."/>
            <person name="Scott B."/>
            <person name="Tudzynski P."/>
            <person name="An Z."/>
            <person name="Arnaoudova E.G."/>
            <person name="Bullock C.T."/>
            <person name="Charlton N.D."/>
            <person name="Chen L."/>
            <person name="Cox M."/>
            <person name="Dinkins R.D."/>
            <person name="Florea S."/>
            <person name="Glenn A.E."/>
            <person name="Gordon A."/>
            <person name="Gueldener U."/>
            <person name="Harris D.R."/>
            <person name="Hollin W."/>
            <person name="Jaromczyk J."/>
            <person name="Johnson R.D."/>
            <person name="Khan A.K."/>
            <person name="Leistner E."/>
            <person name="Leuchtmann A."/>
            <person name="Li C."/>
            <person name="Liu J."/>
            <person name="Liu J."/>
            <person name="Liu M."/>
            <person name="Mace W."/>
            <person name="Machado C."/>
            <person name="Nagabhyru P."/>
            <person name="Pan J."/>
            <person name="Schmid J."/>
            <person name="Sugawara K."/>
            <person name="Steiner U."/>
            <person name="Takach J.E."/>
            <person name="Tanaka E."/>
            <person name="Webb J.S."/>
            <person name="Wilson E.V."/>
            <person name="Wiseman J.L."/>
            <person name="Yoshida R."/>
            <person name="Zeng Z."/>
        </authorList>
    </citation>
    <scope>NUCLEOTIDE SEQUENCE [LARGE SCALE GENOMIC DNA]</scope>
    <source>
        <strain evidence="3 4">20.1</strain>
    </source>
</reference>
<proteinExistence type="predicted"/>
<sequence>MTTFQGLFQGANVPDLLRLVMKEDADNDLRLTEEVSNDPPRANRSNRRATLDIRALNVNSVGDKDTPDLGDVEPFLTHVTKDFVDNDFDSRVDIIHEAITEIELNASPGAPPEDRRFSVANHPGVKVDLDRWITEVRRVMAERDAYKQQVSHLTDIAQTAEDNLAWFHRDHTRRLAECEEDHARQLAECDDEWGRRVEELTDQTSQMAAEIMDLKNREISLHRRLMDADNTESAPGQGGAKKAERVLAVRPTREGTIDTVTSTSTTTKRSAKMPDPPMFEGSEGNIDFEDWLIRITSILQANADHWPTDSARLTYVLTPFGPPYRSLPRPQ</sequence>
<keyword evidence="4" id="KW-1185">Reference proteome</keyword>
<evidence type="ECO:0000256" key="1">
    <source>
        <dbReference type="SAM" id="Coils"/>
    </source>
</evidence>
<dbReference type="EMBL" id="CAGA01000002">
    <property type="protein sequence ID" value="CCE26979.1"/>
    <property type="molecule type" value="Genomic_DNA"/>
</dbReference>
<dbReference type="VEuPathDB" id="FungiDB:CPUR_00451"/>
<dbReference type="Proteomes" id="UP000016801">
    <property type="component" value="Unassembled WGS sequence"/>
</dbReference>
<dbReference type="HOGENOM" id="CLU_839379_0_0_1"/>
<dbReference type="OrthoDB" id="10341233at2759"/>
<evidence type="ECO:0000313" key="4">
    <source>
        <dbReference type="Proteomes" id="UP000016801"/>
    </source>
</evidence>
<gene>
    <name evidence="3" type="ORF">CPUR_00451</name>
</gene>
<feature type="coiled-coil region" evidence="1">
    <location>
        <begin position="129"/>
        <end position="163"/>
    </location>
</feature>